<evidence type="ECO:0000313" key="10">
    <source>
        <dbReference type="EMBL" id="CAK8692989.1"/>
    </source>
</evidence>
<keyword evidence="5" id="KW-0804">Transcription</keyword>
<dbReference type="PANTHER" id="PTHR23043:SF26">
    <property type="entry name" value="PROTEIN TRACHEALESS"/>
    <property type="match status" value="1"/>
</dbReference>
<dbReference type="SMART" id="SM00091">
    <property type="entry name" value="PAS"/>
    <property type="match status" value="2"/>
</dbReference>
<dbReference type="PROSITE" id="PS50888">
    <property type="entry name" value="BHLH"/>
    <property type="match status" value="1"/>
</dbReference>
<feature type="compositionally biased region" description="Basic residues" evidence="7">
    <location>
        <begin position="38"/>
        <end position="48"/>
    </location>
</feature>
<feature type="compositionally biased region" description="Polar residues" evidence="7">
    <location>
        <begin position="419"/>
        <end position="435"/>
    </location>
</feature>
<feature type="region of interest" description="Disordered" evidence="7">
    <location>
        <begin position="1"/>
        <end position="56"/>
    </location>
</feature>
<feature type="compositionally biased region" description="Basic and acidic residues" evidence="7">
    <location>
        <begin position="500"/>
        <end position="517"/>
    </location>
</feature>
<comment type="subcellular location">
    <subcellularLocation>
        <location evidence="1">Nucleus</location>
    </subcellularLocation>
</comment>
<dbReference type="SUPFAM" id="SSF47459">
    <property type="entry name" value="HLH, helix-loop-helix DNA-binding domain"/>
    <property type="match status" value="1"/>
</dbReference>
<dbReference type="Pfam" id="PF00989">
    <property type="entry name" value="PAS"/>
    <property type="match status" value="1"/>
</dbReference>
<dbReference type="InterPro" id="IPR035965">
    <property type="entry name" value="PAS-like_dom_sf"/>
</dbReference>
<dbReference type="SMART" id="SM00353">
    <property type="entry name" value="HLH"/>
    <property type="match status" value="1"/>
</dbReference>
<evidence type="ECO:0000256" key="4">
    <source>
        <dbReference type="ARBA" id="ARBA00023125"/>
    </source>
</evidence>
<evidence type="ECO:0000256" key="7">
    <source>
        <dbReference type="SAM" id="MobiDB-lite"/>
    </source>
</evidence>
<comment type="caution">
    <text evidence="10">The sequence shown here is derived from an EMBL/GenBank/DDBJ whole genome shotgun (WGS) entry which is preliminary data.</text>
</comment>
<evidence type="ECO:0000256" key="3">
    <source>
        <dbReference type="ARBA" id="ARBA00023015"/>
    </source>
</evidence>
<feature type="region of interest" description="Disordered" evidence="7">
    <location>
        <begin position="408"/>
        <end position="469"/>
    </location>
</feature>
<evidence type="ECO:0000259" key="9">
    <source>
        <dbReference type="PROSITE" id="PS50888"/>
    </source>
</evidence>
<keyword evidence="6" id="KW-0539">Nucleus</keyword>
<dbReference type="InterPro" id="IPR000014">
    <property type="entry name" value="PAS"/>
</dbReference>
<feature type="compositionally biased region" description="Polar residues" evidence="7">
    <location>
        <begin position="445"/>
        <end position="461"/>
    </location>
</feature>
<protein>
    <submittedName>
        <fullName evidence="10">Uncharacterized protein</fullName>
    </submittedName>
</protein>
<dbReference type="Pfam" id="PF23171">
    <property type="entry name" value="bHLH_HIF1A"/>
    <property type="match status" value="1"/>
</dbReference>
<feature type="compositionally biased region" description="Basic and acidic residues" evidence="7">
    <location>
        <begin position="524"/>
        <end position="535"/>
    </location>
</feature>
<name>A0ABP0GQE6_CLALP</name>
<keyword evidence="11" id="KW-1185">Reference proteome</keyword>
<evidence type="ECO:0000313" key="11">
    <source>
        <dbReference type="Proteomes" id="UP001642483"/>
    </source>
</evidence>
<dbReference type="InterPro" id="IPR013655">
    <property type="entry name" value="PAS_fold_3"/>
</dbReference>
<organism evidence="10 11">
    <name type="scientific">Clavelina lepadiformis</name>
    <name type="common">Light-bulb sea squirt</name>
    <name type="synonym">Ascidia lepadiformis</name>
    <dbReference type="NCBI Taxonomy" id="159417"/>
    <lineage>
        <taxon>Eukaryota</taxon>
        <taxon>Metazoa</taxon>
        <taxon>Chordata</taxon>
        <taxon>Tunicata</taxon>
        <taxon>Ascidiacea</taxon>
        <taxon>Aplousobranchia</taxon>
        <taxon>Clavelinidae</taxon>
        <taxon>Clavelina</taxon>
    </lineage>
</organism>
<sequence>MLQESTNSEETCSNDLKSTGAFNHTEENNSSEKEQHLRNLRMSHMKKEKSRDAARSRRGKENFEFYELAKLLPVPNDTSSQLDKASIIRLTMSYLQLRDFFHTSNFFLKSYSVTAGESDMERFVQQNLSSVLLQSLDGFLMVINKKGRCLYVSNTVSSYLGLAQVDMVGSCLSNFIHPADQLELTDHLEDKCCENGKGKFCRITKETGDKNTCSCSFYIRMKSTLTRRGMSIKSSGYKVVHISGCLSHKNLQCISNNDDDSSNEDSEECTIRNNLLGFVAIAQVLPSPSVTDLQLEESMFVARLGPSLRINYCEERVKQVTDYEADEVKGCTIYHFVHTADLDKIRMCHLEILTKGQVTTPYYRWLTKSGSYVWLQSCVTLLIDKHQNTEEDAFVWITHVVSERGNGWSQIKASKDKTSSPTADQASDNDSTKSSLKPGVKACRSYSSSEPEAIDNNSAVSVKSDETKESNVKFVKELPDKCSALKRTHSTNTYNALSEPVDKEHIVKRERMEERLPESSAASEDGKSSLSKTEDVLDVDSTMWRNPPNREVSNRSDLNTTVIHHHYPYGIDPNVLNSNPLFAKMLTTSYVSYDSLLSSRDAYILAPPVNYLAPMLNPLPQVVSAPPKDIAGCPSSVATIVDELRKDPMRKVSPPNKVILSSSQIPYSKLVMPAFVEVNNGVAGAASSTQNNQQNLNVNRLHPSVLTLSDVPNSGILLAPLPGCTPHGTNGPLILQPFKLAHNVNALNSLPI</sequence>
<dbReference type="SUPFAM" id="SSF55785">
    <property type="entry name" value="PYP-like sensor domain (PAS domain)"/>
    <property type="match status" value="2"/>
</dbReference>
<evidence type="ECO:0000259" key="8">
    <source>
        <dbReference type="PROSITE" id="PS50112"/>
    </source>
</evidence>
<dbReference type="Gene3D" id="4.10.280.10">
    <property type="entry name" value="Helix-loop-helix DNA-binding domain"/>
    <property type="match status" value="1"/>
</dbReference>
<proteinExistence type="predicted"/>
<dbReference type="Pfam" id="PF08447">
    <property type="entry name" value="PAS_3"/>
    <property type="match status" value="1"/>
</dbReference>
<keyword evidence="2" id="KW-0677">Repeat</keyword>
<reference evidence="10 11" key="1">
    <citation type="submission" date="2024-02" db="EMBL/GenBank/DDBJ databases">
        <authorList>
            <person name="Daric V."/>
            <person name="Darras S."/>
        </authorList>
    </citation>
    <scope>NUCLEOTIDE SEQUENCE [LARGE SCALE GENOMIC DNA]</scope>
</reference>
<feature type="domain" description="PAS" evidence="8">
    <location>
        <begin position="125"/>
        <end position="189"/>
    </location>
</feature>
<feature type="compositionally biased region" description="Basic and acidic residues" evidence="7">
    <location>
        <begin position="24"/>
        <end position="37"/>
    </location>
</feature>
<accession>A0ABP0GQE6</accession>
<feature type="domain" description="BHLH" evidence="9">
    <location>
        <begin position="45"/>
        <end position="98"/>
    </location>
</feature>
<evidence type="ECO:0000256" key="6">
    <source>
        <dbReference type="ARBA" id="ARBA00023242"/>
    </source>
</evidence>
<evidence type="ECO:0000256" key="2">
    <source>
        <dbReference type="ARBA" id="ARBA00022737"/>
    </source>
</evidence>
<feature type="region of interest" description="Disordered" evidence="7">
    <location>
        <begin position="493"/>
        <end position="555"/>
    </location>
</feature>
<keyword evidence="3" id="KW-0805">Transcription regulation</keyword>
<evidence type="ECO:0000256" key="1">
    <source>
        <dbReference type="ARBA" id="ARBA00004123"/>
    </source>
</evidence>
<gene>
    <name evidence="10" type="ORF">CVLEPA_LOCUS26217</name>
</gene>
<dbReference type="InterPro" id="IPR013767">
    <property type="entry name" value="PAS_fold"/>
</dbReference>
<dbReference type="InterPro" id="IPR011598">
    <property type="entry name" value="bHLH_dom"/>
</dbReference>
<keyword evidence="4" id="KW-0238">DNA-binding</keyword>
<dbReference type="PANTHER" id="PTHR23043">
    <property type="entry name" value="HYPOXIA-INDUCIBLE FACTOR 1 ALPHA"/>
    <property type="match status" value="1"/>
</dbReference>
<feature type="compositionally biased region" description="Polar residues" evidence="7">
    <location>
        <begin position="1"/>
        <end position="22"/>
    </location>
</feature>
<dbReference type="Proteomes" id="UP001642483">
    <property type="component" value="Unassembled WGS sequence"/>
</dbReference>
<dbReference type="EMBL" id="CAWYQH010000130">
    <property type="protein sequence ID" value="CAK8692989.1"/>
    <property type="molecule type" value="Genomic_DNA"/>
</dbReference>
<dbReference type="PROSITE" id="PS50112">
    <property type="entry name" value="PAS"/>
    <property type="match status" value="1"/>
</dbReference>
<dbReference type="InterPro" id="IPR036638">
    <property type="entry name" value="HLH_DNA-bd_sf"/>
</dbReference>
<dbReference type="Gene3D" id="3.30.450.20">
    <property type="entry name" value="PAS domain"/>
    <property type="match status" value="2"/>
</dbReference>
<dbReference type="CDD" id="cd00130">
    <property type="entry name" value="PAS"/>
    <property type="match status" value="2"/>
</dbReference>
<evidence type="ECO:0000256" key="5">
    <source>
        <dbReference type="ARBA" id="ARBA00023163"/>
    </source>
</evidence>